<reference evidence="1" key="1">
    <citation type="journal article" date="2014" name="Front. Microbiol.">
        <title>High frequency of phylogenetically diverse reductive dehalogenase-homologous genes in deep subseafloor sedimentary metagenomes.</title>
        <authorList>
            <person name="Kawai M."/>
            <person name="Futagami T."/>
            <person name="Toyoda A."/>
            <person name="Takaki Y."/>
            <person name="Nishi S."/>
            <person name="Hori S."/>
            <person name="Arai W."/>
            <person name="Tsubouchi T."/>
            <person name="Morono Y."/>
            <person name="Uchiyama I."/>
            <person name="Ito T."/>
            <person name="Fujiyama A."/>
            <person name="Inagaki F."/>
            <person name="Takami H."/>
        </authorList>
    </citation>
    <scope>NUCLEOTIDE SEQUENCE</scope>
    <source>
        <strain evidence="1">Expedition CK06-06</strain>
    </source>
</reference>
<proteinExistence type="predicted"/>
<comment type="caution">
    <text evidence="1">The sequence shown here is derived from an EMBL/GenBank/DDBJ whole genome shotgun (WGS) entry which is preliminary data.</text>
</comment>
<dbReference type="AlphaFoldDB" id="X0X8Z6"/>
<evidence type="ECO:0000313" key="1">
    <source>
        <dbReference type="EMBL" id="GAG33138.1"/>
    </source>
</evidence>
<accession>X0X8Z6</accession>
<sequence length="243" mass="28044">PEGAYGYQLPKWITGETAGGSEEEYILGETPQAYIDTGKLTGLSPERLRYVVEELTTSGTIWSYLAGRGYDIAFGDIPKEQKEQYLAMTLSKTPIIKRFFGVTNPYSQYAEKIDEAEEKSAIDRWIQNRGLDALAEGYLYEDSIDKKEIKEYAKSFKDRDVYNRLIDRFEFQKKTKDLPNKSFWLRLRGLTTEARAKVYVDVMDRMSEEERVKVRSEEIPKVIKIGGVITSGFREEVRKLRGE</sequence>
<name>X0X8Z6_9ZZZZ</name>
<feature type="non-terminal residue" evidence="1">
    <location>
        <position position="1"/>
    </location>
</feature>
<dbReference type="EMBL" id="BARS01041520">
    <property type="protein sequence ID" value="GAG33138.1"/>
    <property type="molecule type" value="Genomic_DNA"/>
</dbReference>
<protein>
    <submittedName>
        <fullName evidence="1">Uncharacterized protein</fullName>
    </submittedName>
</protein>
<organism evidence="1">
    <name type="scientific">marine sediment metagenome</name>
    <dbReference type="NCBI Taxonomy" id="412755"/>
    <lineage>
        <taxon>unclassified sequences</taxon>
        <taxon>metagenomes</taxon>
        <taxon>ecological metagenomes</taxon>
    </lineage>
</organism>
<gene>
    <name evidence="1" type="ORF">S01H1_63139</name>
</gene>